<dbReference type="CDD" id="cd00190">
    <property type="entry name" value="Tryp_SPc"/>
    <property type="match status" value="1"/>
</dbReference>
<organism evidence="5 6">
    <name type="scientific">Hermetia illucens</name>
    <name type="common">Black soldier fly</name>
    <dbReference type="NCBI Taxonomy" id="343691"/>
    <lineage>
        <taxon>Eukaryota</taxon>
        <taxon>Metazoa</taxon>
        <taxon>Ecdysozoa</taxon>
        <taxon>Arthropoda</taxon>
        <taxon>Hexapoda</taxon>
        <taxon>Insecta</taxon>
        <taxon>Pterygota</taxon>
        <taxon>Neoptera</taxon>
        <taxon>Endopterygota</taxon>
        <taxon>Diptera</taxon>
        <taxon>Brachycera</taxon>
        <taxon>Stratiomyomorpha</taxon>
        <taxon>Stratiomyidae</taxon>
        <taxon>Hermetiinae</taxon>
        <taxon>Hermetia</taxon>
    </lineage>
</organism>
<name>A0A7R8V6L1_HERIL</name>
<dbReference type="OrthoDB" id="6380398at2759"/>
<dbReference type="InterPro" id="IPR009003">
    <property type="entry name" value="Peptidase_S1_PA"/>
</dbReference>
<dbReference type="InterPro" id="IPR001254">
    <property type="entry name" value="Trypsin_dom"/>
</dbReference>
<evidence type="ECO:0000313" key="5">
    <source>
        <dbReference type="EMBL" id="CAD7093821.1"/>
    </source>
</evidence>
<evidence type="ECO:0000256" key="1">
    <source>
        <dbReference type="ARBA" id="ARBA00023157"/>
    </source>
</evidence>
<keyword evidence="1" id="KW-1015">Disulfide bond</keyword>
<comment type="similarity">
    <text evidence="2">Belongs to the peptidase S1 family. CLIP subfamily.</text>
</comment>
<dbReference type="PANTHER" id="PTHR24256">
    <property type="entry name" value="TRYPTASE-RELATED"/>
    <property type="match status" value="1"/>
</dbReference>
<keyword evidence="3" id="KW-0812">Transmembrane</keyword>
<reference evidence="5 6" key="1">
    <citation type="submission" date="2020-11" db="EMBL/GenBank/DDBJ databases">
        <authorList>
            <person name="Wallbank WR R."/>
            <person name="Pardo Diaz C."/>
            <person name="Kozak K."/>
            <person name="Martin S."/>
            <person name="Jiggins C."/>
            <person name="Moest M."/>
            <person name="Warren A I."/>
            <person name="Generalovic N T."/>
            <person name="Byers J.R.P. K."/>
            <person name="Montejo-Kovacevich G."/>
            <person name="Yen C E."/>
        </authorList>
    </citation>
    <scope>NUCLEOTIDE SEQUENCE [LARGE SCALE GENOMIC DNA]</scope>
</reference>
<dbReference type="GO" id="GO:0006508">
    <property type="term" value="P:proteolysis"/>
    <property type="evidence" value="ECO:0007669"/>
    <property type="project" value="InterPro"/>
</dbReference>
<keyword evidence="3" id="KW-0472">Membrane</keyword>
<dbReference type="Pfam" id="PF00089">
    <property type="entry name" value="Trypsin"/>
    <property type="match status" value="1"/>
</dbReference>
<dbReference type="SMART" id="SM00020">
    <property type="entry name" value="Tryp_SPc"/>
    <property type="match status" value="1"/>
</dbReference>
<gene>
    <name evidence="5" type="ORF">HERILL_LOCUS16084</name>
</gene>
<dbReference type="Gene3D" id="2.40.10.10">
    <property type="entry name" value="Trypsin-like serine proteases"/>
    <property type="match status" value="1"/>
</dbReference>
<dbReference type="SUPFAM" id="SSF50494">
    <property type="entry name" value="Trypsin-like serine proteases"/>
    <property type="match status" value="1"/>
</dbReference>
<dbReference type="AlphaFoldDB" id="A0A7R8V6L1"/>
<dbReference type="InterPro" id="IPR043504">
    <property type="entry name" value="Peptidase_S1_PA_chymotrypsin"/>
</dbReference>
<dbReference type="PROSITE" id="PS50240">
    <property type="entry name" value="TRYPSIN_DOM"/>
    <property type="match status" value="1"/>
</dbReference>
<feature type="domain" description="Peptidase S1" evidence="4">
    <location>
        <begin position="156"/>
        <end position="400"/>
    </location>
</feature>
<keyword evidence="6" id="KW-1185">Reference proteome</keyword>
<evidence type="ECO:0000259" key="4">
    <source>
        <dbReference type="PROSITE" id="PS50240"/>
    </source>
</evidence>
<dbReference type="EMBL" id="LR899014">
    <property type="protein sequence ID" value="CAD7093821.1"/>
    <property type="molecule type" value="Genomic_DNA"/>
</dbReference>
<accession>A0A7R8V6L1</accession>
<dbReference type="Proteomes" id="UP000594454">
    <property type="component" value="Chromosome 6"/>
</dbReference>
<dbReference type="GO" id="GO:0004252">
    <property type="term" value="F:serine-type endopeptidase activity"/>
    <property type="evidence" value="ECO:0007669"/>
    <property type="project" value="InterPro"/>
</dbReference>
<evidence type="ECO:0000256" key="3">
    <source>
        <dbReference type="SAM" id="Phobius"/>
    </source>
</evidence>
<evidence type="ECO:0000256" key="2">
    <source>
        <dbReference type="ARBA" id="ARBA00024195"/>
    </source>
</evidence>
<protein>
    <recommendedName>
        <fullName evidence="4">Peptidase S1 domain-containing protein</fullName>
    </recommendedName>
</protein>
<dbReference type="InParanoid" id="A0A7R8V6L1"/>
<evidence type="ECO:0000313" key="6">
    <source>
        <dbReference type="Proteomes" id="UP000594454"/>
    </source>
</evidence>
<keyword evidence="3" id="KW-1133">Transmembrane helix</keyword>
<feature type="transmembrane region" description="Helical" evidence="3">
    <location>
        <begin position="21"/>
        <end position="40"/>
    </location>
</feature>
<sequence length="407" mass="45033">MIQFCSVEIIQRNGKIKNGRFKVNFLSALLTWFILFQYVLPCAALFENCDFDQLVSPNEPITFGIPHVPENGMSSCRIVFKAPIEYHVAANCTIEVAELSSVCGREFLALNNVGSRDLSNTRFYCTSGRVMTSSLFQSLTEEPADCDCGWSFTDKIAGGNEAGLFEFPSVVGLVAVNPPGTYCNGNCENVEGVGQYEIYCGATIISPFYVLSTATCIRNYKPPGSLMVVAGQHATNLAHPTQYTQHIMVESYQLLKTNVYYLALLKLTKPLEWTLAVGPACLPFYYRDSDFLGQYLTMVGWGQTGANESRSAVLLKTKVSVISLSECQQIMPEVYNTEICTYTPPRGGCVLDTGGPAYFLNVRQFLIGIIGYRHECGLIHKAGVNVRVGSFLKWIQQNVGDRLCLKF</sequence>
<proteinExistence type="inferred from homology"/>
<dbReference type="InterPro" id="IPR051487">
    <property type="entry name" value="Ser/Thr_Proteases_Immune/Dev"/>
</dbReference>